<gene>
    <name evidence="2" type="ORF">GCM10022232_94450</name>
</gene>
<keyword evidence="3" id="KW-1185">Reference proteome</keyword>
<comment type="caution">
    <text evidence="2">The sequence shown here is derived from an EMBL/GenBank/DDBJ whole genome shotgun (WGS) entry which is preliminary data.</text>
</comment>
<sequence>MADLVQRLVPDELWELFRRVVPPTEVIRPQGGGRRRAGDRETLAAIIFVATSGCTWRQLPPVFGPAWPTVYRRFAQWSRARVWARLHRVILDELGALGELDWSRCAIDSVSVRAAKGGYLRDRIRPIAASRDRRSI</sequence>
<evidence type="ECO:0000313" key="3">
    <source>
        <dbReference type="Proteomes" id="UP001500456"/>
    </source>
</evidence>
<dbReference type="PANTHER" id="PTHR46637:SF1">
    <property type="entry name" value="BLL5188 PROTEIN"/>
    <property type="match status" value="1"/>
</dbReference>
<evidence type="ECO:0000259" key="1">
    <source>
        <dbReference type="Pfam" id="PF13340"/>
    </source>
</evidence>
<dbReference type="Pfam" id="PF13340">
    <property type="entry name" value="DUF4096"/>
    <property type="match status" value="1"/>
</dbReference>
<organism evidence="2 3">
    <name type="scientific">Streptomyces plumbiresistens</name>
    <dbReference type="NCBI Taxonomy" id="511811"/>
    <lineage>
        <taxon>Bacteria</taxon>
        <taxon>Bacillati</taxon>
        <taxon>Actinomycetota</taxon>
        <taxon>Actinomycetes</taxon>
        <taxon>Kitasatosporales</taxon>
        <taxon>Streptomycetaceae</taxon>
        <taxon>Streptomyces</taxon>
    </lineage>
</organism>
<reference evidence="3" key="1">
    <citation type="journal article" date="2019" name="Int. J. Syst. Evol. Microbiol.">
        <title>The Global Catalogue of Microorganisms (GCM) 10K type strain sequencing project: providing services to taxonomists for standard genome sequencing and annotation.</title>
        <authorList>
            <consortium name="The Broad Institute Genomics Platform"/>
            <consortium name="The Broad Institute Genome Sequencing Center for Infectious Disease"/>
            <person name="Wu L."/>
            <person name="Ma J."/>
        </authorList>
    </citation>
    <scope>NUCLEOTIDE SEQUENCE [LARGE SCALE GENOMIC DNA]</scope>
    <source>
        <strain evidence="3">JCM 16924</strain>
    </source>
</reference>
<accession>A0ABP7U0X4</accession>
<dbReference type="InterPro" id="IPR052909">
    <property type="entry name" value="Transposase_6_like"/>
</dbReference>
<proteinExistence type="predicted"/>
<evidence type="ECO:0000313" key="2">
    <source>
        <dbReference type="EMBL" id="GAA4034077.1"/>
    </source>
</evidence>
<dbReference type="PANTHER" id="PTHR46637">
    <property type="entry name" value="TIS1421-TRANSPOSASE PROTEIN A"/>
    <property type="match status" value="1"/>
</dbReference>
<dbReference type="Proteomes" id="UP001500456">
    <property type="component" value="Unassembled WGS sequence"/>
</dbReference>
<dbReference type="InterPro" id="IPR025161">
    <property type="entry name" value="IS402-like_dom"/>
</dbReference>
<dbReference type="EMBL" id="BAAAZX010000085">
    <property type="protein sequence ID" value="GAA4034077.1"/>
    <property type="molecule type" value="Genomic_DNA"/>
</dbReference>
<name>A0ABP7U0X4_9ACTN</name>
<protein>
    <recommendedName>
        <fullName evidence="1">Insertion element IS402-like domain-containing protein</fullName>
    </recommendedName>
</protein>
<feature type="domain" description="Insertion element IS402-like" evidence="1">
    <location>
        <begin position="10"/>
        <end position="87"/>
    </location>
</feature>